<dbReference type="Gene3D" id="2.130.10.10">
    <property type="entry name" value="YVTN repeat-like/Quinoprotein amine dehydrogenase"/>
    <property type="match status" value="3"/>
</dbReference>
<dbReference type="SUPFAM" id="SSF50978">
    <property type="entry name" value="WD40 repeat-like"/>
    <property type="match status" value="2"/>
</dbReference>
<feature type="repeat" description="WD" evidence="4">
    <location>
        <begin position="99"/>
        <end position="140"/>
    </location>
</feature>
<keyword evidence="3" id="KW-0677">Repeat</keyword>
<feature type="repeat" description="WD" evidence="4">
    <location>
        <begin position="539"/>
        <end position="571"/>
    </location>
</feature>
<protein>
    <recommendedName>
        <fullName evidence="1">WD repeat-containing protein on Y chromosome</fullName>
    </recommendedName>
</protein>
<dbReference type="Pfam" id="PF00400">
    <property type="entry name" value="WD40"/>
    <property type="match status" value="3"/>
</dbReference>
<dbReference type="EMBL" id="BMAO01027870">
    <property type="protein sequence ID" value="GFR20208.1"/>
    <property type="molecule type" value="Genomic_DNA"/>
</dbReference>
<dbReference type="PANTHER" id="PTHR44324">
    <property type="entry name" value="WD40 REPEAT DOMAIN 95"/>
    <property type="match status" value="1"/>
</dbReference>
<reference evidence="5" key="1">
    <citation type="submission" date="2020-07" db="EMBL/GenBank/DDBJ databases">
        <title>Multicomponent nature underlies the extraordinary mechanical properties of spider dragline silk.</title>
        <authorList>
            <person name="Kono N."/>
            <person name="Nakamura H."/>
            <person name="Mori M."/>
            <person name="Yoshida Y."/>
            <person name="Ohtoshi R."/>
            <person name="Malay A.D."/>
            <person name="Moran D.A.P."/>
            <person name="Tomita M."/>
            <person name="Numata K."/>
            <person name="Arakawa K."/>
        </authorList>
    </citation>
    <scope>NUCLEOTIDE SEQUENCE</scope>
</reference>
<feature type="repeat" description="WD" evidence="4">
    <location>
        <begin position="247"/>
        <end position="272"/>
    </location>
</feature>
<evidence type="ECO:0000256" key="2">
    <source>
        <dbReference type="ARBA" id="ARBA00022574"/>
    </source>
</evidence>
<dbReference type="PROSITE" id="PS50294">
    <property type="entry name" value="WD_REPEATS_REGION"/>
    <property type="match status" value="1"/>
</dbReference>
<dbReference type="PROSITE" id="PS00678">
    <property type="entry name" value="WD_REPEATS_1"/>
    <property type="match status" value="1"/>
</dbReference>
<evidence type="ECO:0000256" key="3">
    <source>
        <dbReference type="ARBA" id="ARBA00022737"/>
    </source>
</evidence>
<dbReference type="Proteomes" id="UP000887116">
    <property type="component" value="Unassembled WGS sequence"/>
</dbReference>
<comment type="caution">
    <text evidence="5">The sequence shown here is derived from an EMBL/GenBank/DDBJ whole genome shotgun (WGS) entry which is preliminary data.</text>
</comment>
<evidence type="ECO:0000256" key="4">
    <source>
        <dbReference type="PROSITE-ProRule" id="PRU00221"/>
    </source>
</evidence>
<dbReference type="InterPro" id="IPR015943">
    <property type="entry name" value="WD40/YVTN_repeat-like_dom_sf"/>
</dbReference>
<dbReference type="PROSITE" id="PS50082">
    <property type="entry name" value="WD_REPEATS_2"/>
    <property type="match status" value="3"/>
</dbReference>
<dbReference type="InterPro" id="IPR001680">
    <property type="entry name" value="WD40_rpt"/>
</dbReference>
<dbReference type="OrthoDB" id="6426869at2759"/>
<dbReference type="InterPro" id="IPR019775">
    <property type="entry name" value="WD40_repeat_CS"/>
</dbReference>
<evidence type="ECO:0000313" key="6">
    <source>
        <dbReference type="Proteomes" id="UP000887116"/>
    </source>
</evidence>
<sequence length="691" mass="79063">MSDLKLFRFSTHFVSIIAWNELMVKYIPSIRATISCSVNTERAMLIHRLDRDESLTFSSEGGITCFDFCEKLNCVITGCIDNSIKIWNPIENENCSETLIGHFNSVTHVLVDEKRLYLISADRDRIIRIWNLRTPRCLQVLKFKESEFSERQVFASLFLDQEYDRLIVATNRIAVLSSSRKEIRKTAHPDSELVIFVGYSSVFECLLTVGNKASVAMWDAQSFSLIHEFTKTHVTFNKEGIIQILDVTAAAFDPSERRLITAARDGSIKVWNFHLGICLRKFKAKFSVLALSFVDFQIFAAGSSGLISAFYDDGEASVEDTEWKSLNKQTIVSVDTYSQNFLASASSQGEIIVWLWKNADVKLLLKEDLQGPAIPADPNYPAKAVMKERKDSSISQILFLRTREMDDSIGNLVSCGIDGRIRFWSIMCTQKVNRWRLLSKFRAVFRECDGVLCIATDWRNKYLFSGDSMGYIRVYDLDDYYALYGSVSSNAKKPKGHHYEKYPFLRLQRLIQDNHSQHSKFDPEGGREFGFAPLLLNCFRAHMGALLKVAYCNMREIVVTAARHGSVRLWKTSGAYIGHLGTDEIIPKFKHMPSDIQAIASPLTLHVFNNGRKPYWERAMNALKRCRLGHTSEEIEEKPFAWIKKKDVVTKEFSEDFTLHRELEMRLPRFPGTTALKLQLHNVQNTGIEDK</sequence>
<keyword evidence="6" id="KW-1185">Reference proteome</keyword>
<evidence type="ECO:0000256" key="1">
    <source>
        <dbReference type="ARBA" id="ARBA00014901"/>
    </source>
</evidence>
<dbReference type="InterPro" id="IPR036322">
    <property type="entry name" value="WD40_repeat_dom_sf"/>
</dbReference>
<dbReference type="AlphaFoldDB" id="A0A8X6HCH1"/>
<organism evidence="5 6">
    <name type="scientific">Trichonephila clavata</name>
    <name type="common">Joro spider</name>
    <name type="synonym">Nephila clavata</name>
    <dbReference type="NCBI Taxonomy" id="2740835"/>
    <lineage>
        <taxon>Eukaryota</taxon>
        <taxon>Metazoa</taxon>
        <taxon>Ecdysozoa</taxon>
        <taxon>Arthropoda</taxon>
        <taxon>Chelicerata</taxon>
        <taxon>Arachnida</taxon>
        <taxon>Araneae</taxon>
        <taxon>Araneomorphae</taxon>
        <taxon>Entelegynae</taxon>
        <taxon>Araneoidea</taxon>
        <taxon>Nephilidae</taxon>
        <taxon>Trichonephila</taxon>
    </lineage>
</organism>
<accession>A0A8X6HCH1</accession>
<name>A0A8X6HCH1_TRICU</name>
<dbReference type="PANTHER" id="PTHR44324:SF6">
    <property type="entry name" value="EF-HAND CALCIUM BINDING DOMAIN 8"/>
    <property type="match status" value="1"/>
</dbReference>
<gene>
    <name evidence="5" type="primary">WDY</name>
    <name evidence="5" type="ORF">TNCT_174541</name>
</gene>
<proteinExistence type="predicted"/>
<dbReference type="SMART" id="SM00320">
    <property type="entry name" value="WD40"/>
    <property type="match status" value="9"/>
</dbReference>
<evidence type="ECO:0000313" key="5">
    <source>
        <dbReference type="EMBL" id="GFR20208.1"/>
    </source>
</evidence>
<keyword evidence="2 4" id="KW-0853">WD repeat</keyword>
<dbReference type="InterPro" id="IPR051242">
    <property type="entry name" value="WD-EF-hand_domain"/>
</dbReference>